<reference evidence="2 3" key="1">
    <citation type="journal article" date="2019" name="PLoS Pathog.">
        <title>Genome sequence of the bovine parasite Schistosoma bovis Tanzania.</title>
        <authorList>
            <person name="Oey H."/>
            <person name="Zakrzewski M."/>
            <person name="Gobert G."/>
            <person name="Gravermann K."/>
            <person name="Stoye J."/>
            <person name="Jones M."/>
            <person name="Mcmanus D."/>
            <person name="Krause L."/>
        </authorList>
    </citation>
    <scope>NUCLEOTIDE SEQUENCE [LARGE SCALE GENOMIC DNA]</scope>
    <source>
        <strain evidence="2 3">TAN1997</strain>
    </source>
</reference>
<feature type="transmembrane region" description="Helical" evidence="1">
    <location>
        <begin position="27"/>
        <end position="46"/>
    </location>
</feature>
<evidence type="ECO:0000256" key="1">
    <source>
        <dbReference type="SAM" id="Phobius"/>
    </source>
</evidence>
<keyword evidence="1" id="KW-0812">Transmembrane</keyword>
<keyword evidence="1" id="KW-1133">Transmembrane helix</keyword>
<evidence type="ECO:0000313" key="3">
    <source>
        <dbReference type="Proteomes" id="UP000290809"/>
    </source>
</evidence>
<comment type="caution">
    <text evidence="2">The sequence shown here is derived from an EMBL/GenBank/DDBJ whole genome shotgun (WGS) entry which is preliminary data.</text>
</comment>
<protein>
    <submittedName>
        <fullName evidence="2">Uncharacterized protein</fullName>
    </submittedName>
</protein>
<dbReference type="EMBL" id="QMKO01001526">
    <property type="protein sequence ID" value="RTG89106.1"/>
    <property type="molecule type" value="Genomic_DNA"/>
</dbReference>
<keyword evidence="1" id="KW-0472">Membrane</keyword>
<dbReference type="Proteomes" id="UP000290809">
    <property type="component" value="Unassembled WGS sequence"/>
</dbReference>
<keyword evidence="3" id="KW-1185">Reference proteome</keyword>
<accession>A0A430QN64</accession>
<evidence type="ECO:0000313" key="2">
    <source>
        <dbReference type="EMBL" id="RTG89106.1"/>
    </source>
</evidence>
<proteinExistence type="predicted"/>
<dbReference type="STRING" id="6184.A0A430QN64"/>
<organism evidence="2 3">
    <name type="scientific">Schistosoma bovis</name>
    <name type="common">Blood fluke</name>
    <dbReference type="NCBI Taxonomy" id="6184"/>
    <lineage>
        <taxon>Eukaryota</taxon>
        <taxon>Metazoa</taxon>
        <taxon>Spiralia</taxon>
        <taxon>Lophotrochozoa</taxon>
        <taxon>Platyhelminthes</taxon>
        <taxon>Trematoda</taxon>
        <taxon>Digenea</taxon>
        <taxon>Strigeidida</taxon>
        <taxon>Schistosomatoidea</taxon>
        <taxon>Schistosomatidae</taxon>
        <taxon>Schistosoma</taxon>
    </lineage>
</organism>
<name>A0A430QN64_SCHBO</name>
<sequence length="78" mass="9232">MATFSQLVEMRLTIEAYTCWLNDHVQGYMYFPMLIFLFEFVLFLHVKHPFIQQNARPVITLIPLILLAREQARSVTES</sequence>
<gene>
    <name evidence="2" type="ORF">DC041_0012877</name>
</gene>
<dbReference type="AlphaFoldDB" id="A0A430QN64"/>